<sequence length="751" mass="84048">MFLSSLFTAATSVGMKGILGGVLVHVARLTLNMRSLQYNENEVMLMTKAFFTSCTSQAAREAWDVLDRRRIGTIPGSDLLANLIDMLGPMAAEQLKTMISRLPSAHISRLQSGEQMVTQAEFPTLCASIKASANELVPSQIGGFLAEEVTELATGGVRGVGHVGRALQTLELPVLAKVPPPLLPRAGAVIERMLAAEYTPHQASTAVAALYGPRDARSLARLRGLFDLRRTGELTVAEFERAMLLLTDVVSAADLPAVRTRLGFLDPTKVTMHEFEAAITLLIPADGSEPKLVENRMESQLALKEVNALLGGATNAQRLKPYERQRVVRLAERMTNFGYSQEAVLLIVRVLFLTKMHDKDLWDVRHLLALLIEGHQAEDVNNLIEKVDANHNGEIEFEELATLLRAIDPKLSRNTRIEDIDIQPHPLLEQALEHAGELLSAHERDTYEVHVALRTIRTIEQCERFQPARPIEWRMGRNEADGLAEGEDTGGGRGGEGGEDSDTDWVSLSESRRRKVDSQMLASFHRRKDALSSFVKGGSESSTTRTFDRRSKSKGMDPKLRERIERIYNPARYAPKVEQSIEGYLKALDLDGDGLVSREEYDAAFRVMDVDGDGMLTKDEYFLGGALPFWKLDTDGDGAITFEEFQKGFDILDKEKNGQVSRAEFMVHFKPNLMYREPQFEMCRATHFEKRGRLLDNTTKQTILRDEMDKMNRKGMDSDTWLRAQAHELQKQLRGKNIAKQRRNIILLGEG</sequence>
<dbReference type="InterPro" id="IPR039647">
    <property type="entry name" value="EF_hand_pair_protein_CML-like"/>
</dbReference>
<evidence type="ECO:0000256" key="1">
    <source>
        <dbReference type="ARBA" id="ARBA00022723"/>
    </source>
</evidence>
<keyword evidence="3" id="KW-0106">Calcium</keyword>
<protein>
    <recommendedName>
        <fullName evidence="5">EF-hand domain-containing protein</fullName>
    </recommendedName>
</protein>
<dbReference type="PROSITE" id="PS50222">
    <property type="entry name" value="EF_HAND_2"/>
    <property type="match status" value="3"/>
</dbReference>
<evidence type="ECO:0000313" key="6">
    <source>
        <dbReference type="EMBL" id="KOO33093.1"/>
    </source>
</evidence>
<feature type="domain" description="EF-hand" evidence="5">
    <location>
        <begin position="576"/>
        <end position="611"/>
    </location>
</feature>
<feature type="region of interest" description="Disordered" evidence="4">
    <location>
        <begin position="476"/>
        <end position="512"/>
    </location>
</feature>
<dbReference type="OrthoDB" id="26525at2759"/>
<dbReference type="InterPro" id="IPR002048">
    <property type="entry name" value="EF_hand_dom"/>
</dbReference>
<dbReference type="Gene3D" id="1.10.238.10">
    <property type="entry name" value="EF-hand"/>
    <property type="match status" value="3"/>
</dbReference>
<dbReference type="Proteomes" id="UP000037460">
    <property type="component" value="Unassembled WGS sequence"/>
</dbReference>
<dbReference type="SUPFAM" id="SSF47473">
    <property type="entry name" value="EF-hand"/>
    <property type="match status" value="3"/>
</dbReference>
<comment type="caution">
    <text evidence="6">The sequence shown here is derived from an EMBL/GenBank/DDBJ whole genome shotgun (WGS) entry which is preliminary data.</text>
</comment>
<reference evidence="7" key="1">
    <citation type="journal article" date="2015" name="PLoS Genet.">
        <title>Genome Sequence and Transcriptome Analyses of Chrysochromulina tobin: Metabolic Tools for Enhanced Algal Fitness in the Prominent Order Prymnesiales (Haptophyceae).</title>
        <authorList>
            <person name="Hovde B.T."/>
            <person name="Deodato C.R."/>
            <person name="Hunsperger H.M."/>
            <person name="Ryken S.A."/>
            <person name="Yost W."/>
            <person name="Jha R.K."/>
            <person name="Patterson J."/>
            <person name="Monnat R.J. Jr."/>
            <person name="Barlow S.B."/>
            <person name="Starkenburg S.R."/>
            <person name="Cattolico R.A."/>
        </authorList>
    </citation>
    <scope>NUCLEOTIDE SEQUENCE</scope>
    <source>
        <strain evidence="7">CCMP291</strain>
    </source>
</reference>
<feature type="domain" description="EF-hand" evidence="5">
    <location>
        <begin position="375"/>
        <end position="410"/>
    </location>
</feature>
<dbReference type="InterPro" id="IPR011992">
    <property type="entry name" value="EF-hand-dom_pair"/>
</dbReference>
<evidence type="ECO:0000313" key="7">
    <source>
        <dbReference type="Proteomes" id="UP000037460"/>
    </source>
</evidence>
<dbReference type="AlphaFoldDB" id="A0A0M0K3Y5"/>
<dbReference type="PROSITE" id="PS00018">
    <property type="entry name" value="EF_HAND_1"/>
    <property type="match status" value="3"/>
</dbReference>
<evidence type="ECO:0000256" key="3">
    <source>
        <dbReference type="ARBA" id="ARBA00022837"/>
    </source>
</evidence>
<feature type="region of interest" description="Disordered" evidence="4">
    <location>
        <begin position="535"/>
        <end position="555"/>
    </location>
</feature>
<accession>A0A0M0K3Y5</accession>
<feature type="compositionally biased region" description="Basic and acidic residues" evidence="4">
    <location>
        <begin position="546"/>
        <end position="555"/>
    </location>
</feature>
<evidence type="ECO:0000259" key="5">
    <source>
        <dbReference type="PROSITE" id="PS50222"/>
    </source>
</evidence>
<keyword evidence="7" id="KW-1185">Reference proteome</keyword>
<keyword evidence="2" id="KW-0677">Repeat</keyword>
<dbReference type="PANTHER" id="PTHR10891">
    <property type="entry name" value="EF-HAND CALCIUM-BINDING DOMAIN CONTAINING PROTEIN"/>
    <property type="match status" value="1"/>
</dbReference>
<dbReference type="EMBL" id="JWZX01001603">
    <property type="protein sequence ID" value="KOO33093.1"/>
    <property type="molecule type" value="Genomic_DNA"/>
</dbReference>
<gene>
    <name evidence="6" type="ORF">Ctob_007851</name>
</gene>
<keyword evidence="1" id="KW-0479">Metal-binding</keyword>
<dbReference type="InterPro" id="IPR018247">
    <property type="entry name" value="EF_Hand_1_Ca_BS"/>
</dbReference>
<evidence type="ECO:0000256" key="2">
    <source>
        <dbReference type="ARBA" id="ARBA00022737"/>
    </source>
</evidence>
<dbReference type="Pfam" id="PF13202">
    <property type="entry name" value="EF-hand_5"/>
    <property type="match status" value="4"/>
</dbReference>
<feature type="domain" description="EF-hand" evidence="5">
    <location>
        <begin position="631"/>
        <end position="655"/>
    </location>
</feature>
<dbReference type="GO" id="GO:0005509">
    <property type="term" value="F:calcium ion binding"/>
    <property type="evidence" value="ECO:0007669"/>
    <property type="project" value="InterPro"/>
</dbReference>
<proteinExistence type="predicted"/>
<dbReference type="CDD" id="cd00051">
    <property type="entry name" value="EFh"/>
    <property type="match status" value="1"/>
</dbReference>
<evidence type="ECO:0000256" key="4">
    <source>
        <dbReference type="SAM" id="MobiDB-lite"/>
    </source>
</evidence>
<dbReference type="SMART" id="SM00054">
    <property type="entry name" value="EFh"/>
    <property type="match status" value="3"/>
</dbReference>
<name>A0A0M0K3Y5_9EUKA</name>
<organism evidence="6 7">
    <name type="scientific">Chrysochromulina tobinii</name>
    <dbReference type="NCBI Taxonomy" id="1460289"/>
    <lineage>
        <taxon>Eukaryota</taxon>
        <taxon>Haptista</taxon>
        <taxon>Haptophyta</taxon>
        <taxon>Prymnesiophyceae</taxon>
        <taxon>Prymnesiales</taxon>
        <taxon>Chrysochromulinaceae</taxon>
        <taxon>Chrysochromulina</taxon>
    </lineage>
</organism>